<name>A0A2T1GN58_9CYAN</name>
<gene>
    <name evidence="1" type="ORF">C7B77_01220</name>
</gene>
<keyword evidence="2" id="KW-1185">Reference proteome</keyword>
<dbReference type="EMBL" id="PVWO01000007">
    <property type="protein sequence ID" value="PSB59374.1"/>
    <property type="molecule type" value="Genomic_DNA"/>
</dbReference>
<dbReference type="InterPro" id="IPR001387">
    <property type="entry name" value="Cro/C1-type_HTH"/>
</dbReference>
<accession>A0A2T1GN58</accession>
<protein>
    <submittedName>
        <fullName evidence="1">Uncharacterized protein</fullName>
    </submittedName>
</protein>
<dbReference type="Proteomes" id="UP000238937">
    <property type="component" value="Unassembled WGS sequence"/>
</dbReference>
<dbReference type="RefSeq" id="WP_106299520.1">
    <property type="nucleotide sequence ID" value="NZ_PVWO01000007.1"/>
</dbReference>
<reference evidence="1 2" key="1">
    <citation type="submission" date="2018-03" db="EMBL/GenBank/DDBJ databases">
        <title>The ancient ancestry and fast evolution of plastids.</title>
        <authorList>
            <person name="Moore K.R."/>
            <person name="Magnabosco C."/>
            <person name="Momper L."/>
            <person name="Gold D.A."/>
            <person name="Bosak T."/>
            <person name="Fournier G.P."/>
        </authorList>
    </citation>
    <scope>NUCLEOTIDE SEQUENCE [LARGE SCALE GENOMIC DNA]</scope>
    <source>
        <strain evidence="1 2">CCALA 037</strain>
    </source>
</reference>
<dbReference type="InterPro" id="IPR023346">
    <property type="entry name" value="Lysozyme-like_dom_sf"/>
</dbReference>
<proteinExistence type="predicted"/>
<comment type="caution">
    <text evidence="1">The sequence shown here is derived from an EMBL/GenBank/DDBJ whole genome shotgun (WGS) entry which is preliminary data.</text>
</comment>
<dbReference type="CDD" id="cd00093">
    <property type="entry name" value="HTH_XRE"/>
    <property type="match status" value="1"/>
</dbReference>
<evidence type="ECO:0000313" key="2">
    <source>
        <dbReference type="Proteomes" id="UP000238937"/>
    </source>
</evidence>
<dbReference type="SUPFAM" id="SSF53955">
    <property type="entry name" value="Lysozyme-like"/>
    <property type="match status" value="1"/>
</dbReference>
<dbReference type="OrthoDB" id="5149569at2"/>
<dbReference type="AlphaFoldDB" id="A0A2T1GN58"/>
<organism evidence="1 2">
    <name type="scientific">Chamaesiphon polymorphus CCALA 037</name>
    <dbReference type="NCBI Taxonomy" id="2107692"/>
    <lineage>
        <taxon>Bacteria</taxon>
        <taxon>Bacillati</taxon>
        <taxon>Cyanobacteriota</taxon>
        <taxon>Cyanophyceae</taxon>
        <taxon>Gomontiellales</taxon>
        <taxon>Chamaesiphonaceae</taxon>
        <taxon>Chamaesiphon</taxon>
    </lineage>
</organism>
<sequence length="327" mass="36073">MNTLLETTTNRTLTNQAQVMSTVEGRLNSSTSHWIDSAIFTSDRSTAMVAEIHKRHFLAALNMTTSGVEIEVTIPKSVLLSIIAIHDYSKHEQVYQRRCYPFVNTTEDVCAIGQQTAKNVFLWQNRASIHQGLELSVTSLMGKIWKKFQASAFHVNSTEFDRGVHAVETAALPVKSTQQAINELRKLSGLTWEQLATLFGVSRRSVHFWASGEPLSSANEEKLNRTLDSVKYISRGSASSNRSLLMGIADDGKSYLELLAAGEFERVKYLLGAGNAPAKPKLGKLSTAAEMSRVPPNPADLVDAIQDSIHREVGKSRAAKSVRSRNK</sequence>
<dbReference type="Gene3D" id="1.10.3810.10">
    <property type="entry name" value="Biosynthetic peptidoglycan transglycosylase-like"/>
    <property type="match status" value="1"/>
</dbReference>
<evidence type="ECO:0000313" key="1">
    <source>
        <dbReference type="EMBL" id="PSB59374.1"/>
    </source>
</evidence>
<dbReference type="InterPro" id="IPR036950">
    <property type="entry name" value="PBP_transglycosylase"/>
</dbReference>